<evidence type="ECO:0000313" key="2">
    <source>
        <dbReference type="Proteomes" id="UP000050509"/>
    </source>
</evidence>
<organism evidence="1 2">
    <name type="scientific">Kouleothrix aurantiaca</name>
    <dbReference type="NCBI Taxonomy" id="186479"/>
    <lineage>
        <taxon>Bacteria</taxon>
        <taxon>Bacillati</taxon>
        <taxon>Chloroflexota</taxon>
        <taxon>Chloroflexia</taxon>
        <taxon>Chloroflexales</taxon>
        <taxon>Roseiflexineae</taxon>
        <taxon>Roseiflexaceae</taxon>
        <taxon>Kouleothrix</taxon>
    </lineage>
</organism>
<accession>A0A0N8PSP3</accession>
<gene>
    <name evidence="1" type="ORF">SE17_10540</name>
</gene>
<dbReference type="EMBL" id="LJCR01000294">
    <property type="protein sequence ID" value="KPV53285.1"/>
    <property type="molecule type" value="Genomic_DNA"/>
</dbReference>
<protein>
    <submittedName>
        <fullName evidence="1">Uncharacterized protein</fullName>
    </submittedName>
</protein>
<name>A0A0N8PSP3_9CHLR</name>
<sequence>MINEQELDVSIRRLVRALNAFPGIRTRGSCGGHDNPSPGQWPAGTWYVTFEVDRTDHGWFSLEFLAWLINNDYGQAGHHVTFYPTAAPPYLNQPGRCLHFALEGYDGENADELAAWIDELHAKYFIPPASARHPRATTRQRGKRRD</sequence>
<dbReference type="AlphaFoldDB" id="A0A0N8PSP3"/>
<proteinExistence type="predicted"/>
<reference evidence="1 2" key="1">
    <citation type="submission" date="2015-09" db="EMBL/GenBank/DDBJ databases">
        <title>Draft genome sequence of Kouleothrix aurantiaca JCM 19913.</title>
        <authorList>
            <person name="Hemp J."/>
        </authorList>
    </citation>
    <scope>NUCLEOTIDE SEQUENCE [LARGE SCALE GENOMIC DNA]</scope>
    <source>
        <strain evidence="1 2">COM-B</strain>
    </source>
</reference>
<evidence type="ECO:0000313" key="1">
    <source>
        <dbReference type="EMBL" id="KPV53285.1"/>
    </source>
</evidence>
<dbReference type="Proteomes" id="UP000050509">
    <property type="component" value="Unassembled WGS sequence"/>
</dbReference>
<comment type="caution">
    <text evidence="1">The sequence shown here is derived from an EMBL/GenBank/DDBJ whole genome shotgun (WGS) entry which is preliminary data.</text>
</comment>
<keyword evidence="2" id="KW-1185">Reference proteome</keyword>